<reference evidence="2" key="1">
    <citation type="journal article" date="2014" name="Int. J. Syst. Evol. Microbiol.">
        <title>Complete genome sequence of Corynebacterium casei LMG S-19264T (=DSM 44701T), isolated from a smear-ripened cheese.</title>
        <authorList>
            <consortium name="US DOE Joint Genome Institute (JGI-PGF)"/>
            <person name="Walter F."/>
            <person name="Albersmeier A."/>
            <person name="Kalinowski J."/>
            <person name="Ruckert C."/>
        </authorList>
    </citation>
    <scope>NUCLEOTIDE SEQUENCE</scope>
    <source>
        <strain evidence="2">CGMCC 1.15448</strain>
    </source>
</reference>
<feature type="region of interest" description="Disordered" evidence="1">
    <location>
        <begin position="37"/>
        <end position="60"/>
    </location>
</feature>
<dbReference type="EMBL" id="BMJC01000004">
    <property type="protein sequence ID" value="GGB12512.1"/>
    <property type="molecule type" value="Genomic_DNA"/>
</dbReference>
<proteinExistence type="predicted"/>
<name>A0A8J2UG26_9BACT</name>
<reference evidence="2" key="2">
    <citation type="submission" date="2020-09" db="EMBL/GenBank/DDBJ databases">
        <authorList>
            <person name="Sun Q."/>
            <person name="Zhou Y."/>
        </authorList>
    </citation>
    <scope>NUCLEOTIDE SEQUENCE</scope>
    <source>
        <strain evidence="2">CGMCC 1.15448</strain>
    </source>
</reference>
<comment type="caution">
    <text evidence="2">The sequence shown here is derived from an EMBL/GenBank/DDBJ whole genome shotgun (WGS) entry which is preliminary data.</text>
</comment>
<gene>
    <name evidence="2" type="ORF">GCM10011511_40180</name>
</gene>
<organism evidence="2 3">
    <name type="scientific">Puia dinghuensis</name>
    <dbReference type="NCBI Taxonomy" id="1792502"/>
    <lineage>
        <taxon>Bacteria</taxon>
        <taxon>Pseudomonadati</taxon>
        <taxon>Bacteroidota</taxon>
        <taxon>Chitinophagia</taxon>
        <taxon>Chitinophagales</taxon>
        <taxon>Chitinophagaceae</taxon>
        <taxon>Puia</taxon>
    </lineage>
</organism>
<sequence length="60" mass="7185">MNDTPQNIKDLQLKIWLSKPPMERLRQMMENNAMLHQFWSKAQRHNSHDKRPSAQTPDKS</sequence>
<dbReference type="AlphaFoldDB" id="A0A8J2UG26"/>
<evidence type="ECO:0000256" key="1">
    <source>
        <dbReference type="SAM" id="MobiDB-lite"/>
    </source>
</evidence>
<evidence type="ECO:0000313" key="2">
    <source>
        <dbReference type="EMBL" id="GGB12512.1"/>
    </source>
</evidence>
<dbReference type="Proteomes" id="UP000607559">
    <property type="component" value="Unassembled WGS sequence"/>
</dbReference>
<accession>A0A8J2UG26</accession>
<protein>
    <submittedName>
        <fullName evidence="2">Uncharacterized protein</fullName>
    </submittedName>
</protein>
<keyword evidence="3" id="KW-1185">Reference proteome</keyword>
<evidence type="ECO:0000313" key="3">
    <source>
        <dbReference type="Proteomes" id="UP000607559"/>
    </source>
</evidence>